<proteinExistence type="predicted"/>
<evidence type="ECO:0000256" key="2">
    <source>
        <dbReference type="ARBA" id="ARBA00022741"/>
    </source>
</evidence>
<dbReference type="EC" id="3.6.4.13" evidence="1"/>
<dbReference type="AlphaFoldDB" id="M1VI36"/>
<feature type="compositionally biased region" description="Basic and acidic residues" evidence="8">
    <location>
        <begin position="583"/>
        <end position="593"/>
    </location>
</feature>
<evidence type="ECO:0000259" key="9">
    <source>
        <dbReference type="PROSITE" id="PS51192"/>
    </source>
</evidence>
<dbReference type="FunFam" id="3.40.50.300:FF:000008">
    <property type="entry name" value="ATP-dependent RNA helicase RhlB"/>
    <property type="match status" value="1"/>
</dbReference>
<dbReference type="InterPro" id="IPR014001">
    <property type="entry name" value="Helicase_ATP-bd"/>
</dbReference>
<evidence type="ECO:0000313" key="12">
    <source>
        <dbReference type="EMBL" id="BAM83167.1"/>
    </source>
</evidence>
<keyword evidence="5" id="KW-0067">ATP-binding</keyword>
<reference evidence="12 13" key="1">
    <citation type="journal article" date="2004" name="Nature">
        <title>Genome sequence of the ultrasmall unicellular red alga Cyanidioschyzon merolae 10D.</title>
        <authorList>
            <person name="Matsuzaki M."/>
            <person name="Misumi O."/>
            <person name="Shin-i T."/>
            <person name="Maruyama S."/>
            <person name="Takahara M."/>
            <person name="Miyagishima S."/>
            <person name="Mori T."/>
            <person name="Nishida K."/>
            <person name="Yagisawa F."/>
            <person name="Nishida K."/>
            <person name="Yoshida Y."/>
            <person name="Nishimura Y."/>
            <person name="Nakao S."/>
            <person name="Kobayashi T."/>
            <person name="Momoyama Y."/>
            <person name="Higashiyama T."/>
            <person name="Minoda A."/>
            <person name="Sano M."/>
            <person name="Nomoto H."/>
            <person name="Oishi K."/>
            <person name="Hayashi H."/>
            <person name="Ohta F."/>
            <person name="Nishizaka S."/>
            <person name="Haga S."/>
            <person name="Miura S."/>
            <person name="Morishita T."/>
            <person name="Kabeya Y."/>
            <person name="Terasawa K."/>
            <person name="Suzuki Y."/>
            <person name="Ishii Y."/>
            <person name="Asakawa S."/>
            <person name="Takano H."/>
            <person name="Ohta N."/>
            <person name="Kuroiwa H."/>
            <person name="Tanaka K."/>
            <person name="Shimizu N."/>
            <person name="Sugano S."/>
            <person name="Sato N."/>
            <person name="Nozaki H."/>
            <person name="Ogasawara N."/>
            <person name="Kohara Y."/>
            <person name="Kuroiwa T."/>
        </authorList>
    </citation>
    <scope>NUCLEOTIDE SEQUENCE [LARGE SCALE GENOMIC DNA]</scope>
    <source>
        <strain evidence="12 13">10D</strain>
    </source>
</reference>
<accession>M1VI36</accession>
<evidence type="ECO:0000256" key="5">
    <source>
        <dbReference type="ARBA" id="ARBA00022840"/>
    </source>
</evidence>
<dbReference type="KEGG" id="cme:CYME_CMT173C"/>
<evidence type="ECO:0000256" key="3">
    <source>
        <dbReference type="ARBA" id="ARBA00022801"/>
    </source>
</evidence>
<dbReference type="SMART" id="SM00487">
    <property type="entry name" value="DEXDc"/>
    <property type="match status" value="1"/>
</dbReference>
<dbReference type="GO" id="GO:0016787">
    <property type="term" value="F:hydrolase activity"/>
    <property type="evidence" value="ECO:0007669"/>
    <property type="project" value="UniProtKB-KW"/>
</dbReference>
<dbReference type="GO" id="GO:0005524">
    <property type="term" value="F:ATP binding"/>
    <property type="evidence" value="ECO:0007669"/>
    <property type="project" value="UniProtKB-KW"/>
</dbReference>
<dbReference type="Proteomes" id="UP000007014">
    <property type="component" value="Chromosome 20"/>
</dbReference>
<evidence type="ECO:0000313" key="13">
    <source>
        <dbReference type="Proteomes" id="UP000007014"/>
    </source>
</evidence>
<dbReference type="SUPFAM" id="SSF52540">
    <property type="entry name" value="P-loop containing nucleoside triphosphate hydrolases"/>
    <property type="match status" value="1"/>
</dbReference>
<dbReference type="InterPro" id="IPR001650">
    <property type="entry name" value="Helicase_C-like"/>
</dbReference>
<dbReference type="InterPro" id="IPR014014">
    <property type="entry name" value="RNA_helicase_DEAD_Q_motif"/>
</dbReference>
<dbReference type="EMBL" id="AP006502">
    <property type="protein sequence ID" value="BAM83167.1"/>
    <property type="molecule type" value="Genomic_DNA"/>
</dbReference>
<protein>
    <recommendedName>
        <fullName evidence="1">RNA helicase</fullName>
        <ecNumber evidence="1">3.6.4.13</ecNumber>
    </recommendedName>
</protein>
<reference evidence="12 13" key="2">
    <citation type="journal article" date="2007" name="BMC Biol.">
        <title>A 100%-complete sequence reveals unusually simple genomic features in the hot-spring red alga Cyanidioschyzon merolae.</title>
        <authorList>
            <person name="Nozaki H."/>
            <person name="Takano H."/>
            <person name="Misumi O."/>
            <person name="Terasawa K."/>
            <person name="Matsuzaki M."/>
            <person name="Maruyama S."/>
            <person name="Nishida K."/>
            <person name="Yagisawa F."/>
            <person name="Yoshida Y."/>
            <person name="Fujiwara T."/>
            <person name="Takio S."/>
            <person name="Tamura K."/>
            <person name="Chung S.J."/>
            <person name="Nakamura S."/>
            <person name="Kuroiwa H."/>
            <person name="Tanaka K."/>
            <person name="Sato N."/>
            <person name="Kuroiwa T."/>
        </authorList>
    </citation>
    <scope>NUCLEOTIDE SEQUENCE [LARGE SCALE GENOMIC DNA]</scope>
    <source>
        <strain evidence="12 13">10D</strain>
    </source>
</reference>
<dbReference type="OMA" id="CYRSWVR"/>
<dbReference type="SMART" id="SM00490">
    <property type="entry name" value="HELICc"/>
    <property type="match status" value="1"/>
</dbReference>
<evidence type="ECO:0000256" key="4">
    <source>
        <dbReference type="ARBA" id="ARBA00022806"/>
    </source>
</evidence>
<dbReference type="FunFam" id="3.40.50.300:FF:000397">
    <property type="entry name" value="Probable ATP-dependent RNA helicase DDX4"/>
    <property type="match status" value="1"/>
</dbReference>
<keyword evidence="13" id="KW-1185">Reference proteome</keyword>
<gene>
    <name evidence="12" type="ORF">CYME_CMT173C</name>
</gene>
<dbReference type="RefSeq" id="XP_005539203.1">
    <property type="nucleotide sequence ID" value="XM_005539146.1"/>
</dbReference>
<evidence type="ECO:0000256" key="7">
    <source>
        <dbReference type="PROSITE-ProRule" id="PRU00552"/>
    </source>
</evidence>
<dbReference type="Gene3D" id="3.40.50.300">
    <property type="entry name" value="P-loop containing nucleotide triphosphate hydrolases"/>
    <property type="match status" value="2"/>
</dbReference>
<dbReference type="Pfam" id="PF00270">
    <property type="entry name" value="DEAD"/>
    <property type="match status" value="1"/>
</dbReference>
<feature type="domain" description="Helicase C-terminal" evidence="10">
    <location>
        <begin position="421"/>
        <end position="564"/>
    </location>
</feature>
<keyword evidence="2" id="KW-0547">Nucleotide-binding</keyword>
<dbReference type="eggNOG" id="KOG0335">
    <property type="taxonomic scope" value="Eukaryota"/>
</dbReference>
<evidence type="ECO:0000259" key="10">
    <source>
        <dbReference type="PROSITE" id="PS51194"/>
    </source>
</evidence>
<organism evidence="12 13">
    <name type="scientific">Cyanidioschyzon merolae (strain NIES-3377 / 10D)</name>
    <name type="common">Unicellular red alga</name>
    <dbReference type="NCBI Taxonomy" id="280699"/>
    <lineage>
        <taxon>Eukaryota</taxon>
        <taxon>Rhodophyta</taxon>
        <taxon>Bangiophyceae</taxon>
        <taxon>Cyanidiales</taxon>
        <taxon>Cyanidiaceae</taxon>
        <taxon>Cyanidioschyzon</taxon>
    </lineage>
</organism>
<dbReference type="CDD" id="cd18787">
    <property type="entry name" value="SF2_C_DEAD"/>
    <property type="match status" value="1"/>
</dbReference>
<feature type="region of interest" description="Disordered" evidence="8">
    <location>
        <begin position="20"/>
        <end position="100"/>
    </location>
</feature>
<feature type="compositionally biased region" description="Gly residues" evidence="8">
    <location>
        <begin position="54"/>
        <end position="66"/>
    </location>
</feature>
<evidence type="ECO:0000256" key="6">
    <source>
        <dbReference type="ARBA" id="ARBA00047984"/>
    </source>
</evidence>
<dbReference type="PANTHER" id="PTHR47958">
    <property type="entry name" value="ATP-DEPENDENT RNA HELICASE DBP3"/>
    <property type="match status" value="1"/>
</dbReference>
<feature type="domain" description="DEAD-box RNA helicase Q" evidence="11">
    <location>
        <begin position="168"/>
        <end position="196"/>
    </location>
</feature>
<dbReference type="GO" id="GO:0003676">
    <property type="term" value="F:nucleic acid binding"/>
    <property type="evidence" value="ECO:0007669"/>
    <property type="project" value="InterPro"/>
</dbReference>
<dbReference type="STRING" id="280699.M1VI36"/>
<name>M1VI36_CYAM1</name>
<evidence type="ECO:0000256" key="8">
    <source>
        <dbReference type="SAM" id="MobiDB-lite"/>
    </source>
</evidence>
<dbReference type="GeneID" id="16997650"/>
<keyword evidence="3" id="KW-0378">Hydrolase</keyword>
<dbReference type="InterPro" id="IPR027417">
    <property type="entry name" value="P-loop_NTPase"/>
</dbReference>
<dbReference type="GO" id="GO:0003724">
    <property type="term" value="F:RNA helicase activity"/>
    <property type="evidence" value="ECO:0007669"/>
    <property type="project" value="UniProtKB-EC"/>
</dbReference>
<dbReference type="OrthoDB" id="196131at2759"/>
<dbReference type="PROSITE" id="PS51192">
    <property type="entry name" value="HELICASE_ATP_BIND_1"/>
    <property type="match status" value="1"/>
</dbReference>
<dbReference type="PROSITE" id="PS51194">
    <property type="entry name" value="HELICASE_CTER"/>
    <property type="match status" value="1"/>
</dbReference>
<dbReference type="InterPro" id="IPR011545">
    <property type="entry name" value="DEAD/DEAH_box_helicase_dom"/>
</dbReference>
<dbReference type="Pfam" id="PF00271">
    <property type="entry name" value="Helicase_C"/>
    <property type="match status" value="1"/>
</dbReference>
<comment type="catalytic activity">
    <reaction evidence="6">
        <text>ATP + H2O = ADP + phosphate + H(+)</text>
        <dbReference type="Rhea" id="RHEA:13065"/>
        <dbReference type="ChEBI" id="CHEBI:15377"/>
        <dbReference type="ChEBI" id="CHEBI:15378"/>
        <dbReference type="ChEBI" id="CHEBI:30616"/>
        <dbReference type="ChEBI" id="CHEBI:43474"/>
        <dbReference type="ChEBI" id="CHEBI:456216"/>
        <dbReference type="EC" id="3.6.4.13"/>
    </reaction>
</comment>
<feature type="short sequence motif" description="Q motif" evidence="7">
    <location>
        <begin position="168"/>
        <end position="196"/>
    </location>
</feature>
<dbReference type="Gramene" id="CMT173CT">
    <property type="protein sequence ID" value="CMT173CT"/>
    <property type="gene ID" value="CMT173C"/>
</dbReference>
<dbReference type="HOGENOM" id="CLU_003041_16_3_1"/>
<feature type="region of interest" description="Disordered" evidence="8">
    <location>
        <begin position="571"/>
        <end position="627"/>
    </location>
</feature>
<dbReference type="PROSITE" id="PS51195">
    <property type="entry name" value="Q_MOTIF"/>
    <property type="match status" value="1"/>
</dbReference>
<evidence type="ECO:0000256" key="1">
    <source>
        <dbReference type="ARBA" id="ARBA00012552"/>
    </source>
</evidence>
<feature type="compositionally biased region" description="Low complexity" evidence="8">
    <location>
        <begin position="39"/>
        <end position="53"/>
    </location>
</feature>
<evidence type="ECO:0000259" key="11">
    <source>
        <dbReference type="PROSITE" id="PS51195"/>
    </source>
</evidence>
<feature type="domain" description="Helicase ATP-binding" evidence="9">
    <location>
        <begin position="199"/>
        <end position="394"/>
    </location>
</feature>
<sequence>MARSYVPPHMRRQLEQQLRVGAAATERPQPFQGNGAPEGRAASSGGFFRSGSGASRGGSSFGGGVMGARERGTGSAAPGGGRRWGAAPTGPGHQSGASSRLQRLGLWEETNPYYSSGLGKPQEQDHAAADANGEVLELFNGQNTGINFDKYDDIPVEVSGENVVPEIMSFETSGMDKILLRNVALSGYRKPTPVQRHAIPTVMAGRDLMSCAQTGSGKTAAFVLPVLHQMLLMGGPAPPPSSSGVGGISSRSRCSYPTYLILAPTRELASQIFSECRKFCYGTSIRAAVIYGGSENTREQLRAVENQVDIVVATPGRLLDFIDRGRIHLANVRFLTLDEADRMLDMGFEPQIRQIVENCDMPAAGQRQTLMFSATFPREIQRLASDFLHDYIFLAVGRVGSTTDFIVQRIEFCEDHLKREMLLDLLNSIPGLTLVFVDTKRAADALEDFLLRHGYAASSIHGDRSQREREDSLAAFRSGQTPILVATDVAARGLDIPNVAHVVNYELPAAIDDYVHRIGRTGRAGNQGIATSFANEKNRGIVRDLIELLQEAGQEVPSWLYTMCQAPVARSGSGRAGRGGRFGGRDMRRETGAPRRPAFAGNASSTSTMRDEPWGGGNWRASGGSAW</sequence>
<keyword evidence="4 12" id="KW-0347">Helicase</keyword>